<dbReference type="AlphaFoldDB" id="A0A9P1P9E7"/>
<evidence type="ECO:0000313" key="2">
    <source>
        <dbReference type="Proteomes" id="UP000049685"/>
    </source>
</evidence>
<dbReference type="Proteomes" id="UP000049685">
    <property type="component" value="Unassembled WGS sequence"/>
</dbReference>
<organism evidence="1 2">
    <name type="scientific">Paraclostridium sordellii</name>
    <name type="common">Clostridium sordellii</name>
    <dbReference type="NCBI Taxonomy" id="1505"/>
    <lineage>
        <taxon>Bacteria</taxon>
        <taxon>Bacillati</taxon>
        <taxon>Bacillota</taxon>
        <taxon>Clostridia</taxon>
        <taxon>Peptostreptococcales</taxon>
        <taxon>Peptostreptococcaceae</taxon>
        <taxon>Paraclostridium</taxon>
    </lineage>
</organism>
<sequence length="72" mass="8300">MNKLLLKSKMILFGDNNGLLAEYIGISKQRFSAKINETKGAEFTQGEIRKIKNRYNLSAEEIEEIFFKNKVS</sequence>
<reference evidence="2" key="1">
    <citation type="submission" date="2015-01" db="EMBL/GenBank/DDBJ databases">
        <authorList>
            <person name="Aslett A.Martin."/>
            <person name="De Silva Nishadi"/>
        </authorList>
    </citation>
    <scope>NUCLEOTIDE SEQUENCE [LARGE SCALE GENOMIC DNA]</scope>
    <source>
        <strain evidence="2">UMC4404</strain>
    </source>
</reference>
<gene>
    <name evidence="1" type="ORF">UMC4404_09241</name>
</gene>
<evidence type="ECO:0000313" key="1">
    <source>
        <dbReference type="EMBL" id="CEO32944.1"/>
    </source>
</evidence>
<name>A0A9P1P9E7_PARSO</name>
<proteinExistence type="predicted"/>
<dbReference type="EMBL" id="CDNY01000003">
    <property type="protein sequence ID" value="CEO32944.1"/>
    <property type="molecule type" value="Genomic_DNA"/>
</dbReference>
<accession>A0A9P1P9E7</accession>
<comment type="caution">
    <text evidence="1">The sequence shown here is derived from an EMBL/GenBank/DDBJ whole genome shotgun (WGS) entry which is preliminary data.</text>
</comment>
<protein>
    <submittedName>
        <fullName evidence="1">Uncharacterized protein</fullName>
    </submittedName>
</protein>
<dbReference type="RefSeq" id="WP_057557956.1">
    <property type="nucleotide sequence ID" value="NZ_CDNY01000003.1"/>
</dbReference>